<keyword evidence="2" id="KW-1185">Reference proteome</keyword>
<evidence type="ECO:0000313" key="1">
    <source>
        <dbReference type="EMBL" id="MCR8634022.1"/>
    </source>
</evidence>
<gene>
    <name evidence="1" type="ORF">NV381_22805</name>
</gene>
<proteinExistence type="predicted"/>
<organism evidence="1 2">
    <name type="scientific">Paenibacillus radicis</name>
    <name type="common">ex Xue et al. 2023</name>
    <dbReference type="NCBI Taxonomy" id="2972489"/>
    <lineage>
        <taxon>Bacteria</taxon>
        <taxon>Bacillati</taxon>
        <taxon>Bacillota</taxon>
        <taxon>Bacilli</taxon>
        <taxon>Bacillales</taxon>
        <taxon>Paenibacillaceae</taxon>
        <taxon>Paenibacillus</taxon>
    </lineage>
</organism>
<dbReference type="RefSeq" id="WP_258215590.1">
    <property type="nucleotide sequence ID" value="NZ_JANQBD010000017.1"/>
</dbReference>
<reference evidence="1 2" key="1">
    <citation type="submission" date="2022-08" db="EMBL/GenBank/DDBJ databases">
        <title>Paenibacillus endoradicis sp. nov., Paenibacillus radicibacter sp. nov and Paenibacillus pararadicis sp. nov., three cold-adapted plant growth-promoting bacteria isolated from root of Larix gmelinii in Great Khingan.</title>
        <authorList>
            <person name="Xue H."/>
        </authorList>
    </citation>
    <scope>NUCLEOTIDE SEQUENCE [LARGE SCALE GENOMIC DNA]</scope>
    <source>
        <strain evidence="1 2">N5-1-1-5</strain>
    </source>
</reference>
<dbReference type="Proteomes" id="UP001300012">
    <property type="component" value="Unassembled WGS sequence"/>
</dbReference>
<comment type="caution">
    <text evidence="1">The sequence shown here is derived from an EMBL/GenBank/DDBJ whole genome shotgun (WGS) entry which is preliminary data.</text>
</comment>
<evidence type="ECO:0000313" key="2">
    <source>
        <dbReference type="Proteomes" id="UP001300012"/>
    </source>
</evidence>
<sequence>MNKKVNFIPIALFQSSRHFISTSFISKRWLPLSLCILLPLLSFCVGCSSQTSNIQEPELLVALSFAPRHLMIDNQNDFVWTNVTIKLNDNYTYQTNMLSRGPSSIPLSSFHNELGESFNPEKTQPHHLILEVLEGFNGKPGQFNW</sequence>
<name>A0ABT1YLH3_9BACL</name>
<accession>A0ABT1YLH3</accession>
<protein>
    <submittedName>
        <fullName evidence="1">Uncharacterized protein</fullName>
    </submittedName>
</protein>
<dbReference type="EMBL" id="JANQBD010000017">
    <property type="protein sequence ID" value="MCR8634022.1"/>
    <property type="molecule type" value="Genomic_DNA"/>
</dbReference>